<evidence type="ECO:0000313" key="14">
    <source>
        <dbReference type="Proteomes" id="UP001630127"/>
    </source>
</evidence>
<dbReference type="FunFam" id="1.10.10.10:FF:000322">
    <property type="entry name" value="Probable disease resistance protein At1g63360"/>
    <property type="match status" value="1"/>
</dbReference>
<feature type="domain" description="NB-ARC" evidence="11">
    <location>
        <begin position="581"/>
        <end position="750"/>
    </location>
</feature>
<evidence type="ECO:0000256" key="6">
    <source>
        <dbReference type="ARBA" id="ARBA00022667"/>
    </source>
</evidence>
<dbReference type="InterPro" id="IPR042197">
    <property type="entry name" value="Apaf_helical"/>
</dbReference>
<evidence type="ECO:0000256" key="9">
    <source>
        <dbReference type="ARBA" id="ARBA00022821"/>
    </source>
</evidence>
<dbReference type="Gene3D" id="1.10.8.430">
    <property type="entry name" value="Helical domain of apoptotic protease-activating factors"/>
    <property type="match status" value="1"/>
</dbReference>
<feature type="domain" description="Disease resistance protein winged helix" evidence="12">
    <location>
        <begin position="833"/>
        <end position="903"/>
    </location>
</feature>
<dbReference type="InterPro" id="IPR002182">
    <property type="entry name" value="NB-ARC"/>
</dbReference>
<dbReference type="SUPFAM" id="SSF52058">
    <property type="entry name" value="L domain-like"/>
    <property type="match status" value="1"/>
</dbReference>
<protein>
    <recommendedName>
        <fullName evidence="15">Late blight resistance protein homolog R1A-3</fullName>
    </recommendedName>
</protein>
<dbReference type="InterPro" id="IPR044974">
    <property type="entry name" value="Disease_R_plants"/>
</dbReference>
<dbReference type="PANTHER" id="PTHR23155:SF1152">
    <property type="entry name" value="AAA+ ATPASE DOMAIN-CONTAINING PROTEIN"/>
    <property type="match status" value="1"/>
</dbReference>
<evidence type="ECO:0000256" key="2">
    <source>
        <dbReference type="ARBA" id="ARBA00004496"/>
    </source>
</evidence>
<evidence type="ECO:0000256" key="7">
    <source>
        <dbReference type="ARBA" id="ARBA00022737"/>
    </source>
</evidence>
<dbReference type="FunFam" id="3.40.50.300:FF:001091">
    <property type="entry name" value="Probable disease resistance protein At1g61300"/>
    <property type="match status" value="1"/>
</dbReference>
<dbReference type="GO" id="GO:0005737">
    <property type="term" value="C:cytoplasm"/>
    <property type="evidence" value="ECO:0007669"/>
    <property type="project" value="UniProtKB-SubCell"/>
</dbReference>
<gene>
    <name evidence="13" type="ORF">ACH5RR_041796</name>
</gene>
<dbReference type="InterPro" id="IPR032675">
    <property type="entry name" value="LRR_dom_sf"/>
</dbReference>
<comment type="similarity">
    <text evidence="3">Belongs to the disease resistance NB-LRR family.</text>
</comment>
<keyword evidence="5" id="KW-0433">Leucine-rich repeat</keyword>
<dbReference type="Proteomes" id="UP001630127">
    <property type="component" value="Unassembled WGS sequence"/>
</dbReference>
<dbReference type="PANTHER" id="PTHR23155">
    <property type="entry name" value="DISEASE RESISTANCE PROTEIN RP"/>
    <property type="match status" value="1"/>
</dbReference>
<accession>A0ABD2XUJ1</accession>
<evidence type="ECO:0000256" key="8">
    <source>
        <dbReference type="ARBA" id="ARBA00022741"/>
    </source>
</evidence>
<dbReference type="Gene3D" id="3.40.50.300">
    <property type="entry name" value="P-loop containing nucleotide triphosphate hydrolases"/>
    <property type="match status" value="1"/>
</dbReference>
<evidence type="ECO:0000256" key="10">
    <source>
        <dbReference type="ARBA" id="ARBA00022840"/>
    </source>
</evidence>
<evidence type="ECO:0000259" key="11">
    <source>
        <dbReference type="Pfam" id="PF00931"/>
    </source>
</evidence>
<dbReference type="CDD" id="cd14798">
    <property type="entry name" value="RX-CC_like"/>
    <property type="match status" value="1"/>
</dbReference>
<evidence type="ECO:0000256" key="4">
    <source>
        <dbReference type="ARBA" id="ARBA00022490"/>
    </source>
</evidence>
<keyword evidence="9" id="KW-0611">Plant defense</keyword>
<keyword evidence="10" id="KW-0067">ATP-binding</keyword>
<comment type="caution">
    <text evidence="13">The sequence shown here is derived from an EMBL/GenBank/DDBJ whole genome shotgun (WGS) entry which is preliminary data.</text>
</comment>
<dbReference type="Pfam" id="PF00931">
    <property type="entry name" value="NB-ARC"/>
    <property type="match status" value="1"/>
</dbReference>
<dbReference type="InterPro" id="IPR038005">
    <property type="entry name" value="RX-like_CC"/>
</dbReference>
<keyword evidence="4" id="KW-0963">Cytoplasm</keyword>
<name>A0ABD2XUJ1_9GENT</name>
<evidence type="ECO:0000256" key="3">
    <source>
        <dbReference type="ARBA" id="ARBA00008894"/>
    </source>
</evidence>
<dbReference type="Pfam" id="PF23559">
    <property type="entry name" value="WHD_DRP"/>
    <property type="match status" value="1"/>
</dbReference>
<proteinExistence type="inferred from homology"/>
<dbReference type="GO" id="GO:0051607">
    <property type="term" value="P:defense response to virus"/>
    <property type="evidence" value="ECO:0007669"/>
    <property type="project" value="UniProtKB-ARBA"/>
</dbReference>
<dbReference type="InterPro" id="IPR036388">
    <property type="entry name" value="WH-like_DNA-bd_sf"/>
</dbReference>
<dbReference type="EMBL" id="JBJUIK010000017">
    <property type="protein sequence ID" value="KAL3499064.1"/>
    <property type="molecule type" value="Genomic_DNA"/>
</dbReference>
<dbReference type="GO" id="GO:0005524">
    <property type="term" value="F:ATP binding"/>
    <property type="evidence" value="ECO:0007669"/>
    <property type="project" value="UniProtKB-KW"/>
</dbReference>
<comment type="subcellular location">
    <subcellularLocation>
        <location evidence="2">Cytoplasm</location>
    </subcellularLocation>
</comment>
<comment type="function">
    <text evidence="1">Confers resistance to late blight (Phytophthora infestans) races carrying the avirulence gene Avr1. Resistance proteins guard the plant against pathogens that contain an appropriate avirulence protein via an indirect interaction with this avirulence protein. That triggers a defense system including the hypersensitive response, which restricts the pathogen growth.</text>
</comment>
<dbReference type="Gene3D" id="1.20.5.4130">
    <property type="match status" value="1"/>
</dbReference>
<evidence type="ECO:0008006" key="15">
    <source>
        <dbReference type="Google" id="ProtNLM"/>
    </source>
</evidence>
<evidence type="ECO:0000259" key="12">
    <source>
        <dbReference type="Pfam" id="PF23559"/>
    </source>
</evidence>
<dbReference type="InterPro" id="IPR027417">
    <property type="entry name" value="P-loop_NTPase"/>
</dbReference>
<dbReference type="Gene3D" id="3.80.10.10">
    <property type="entry name" value="Ribonuclease Inhibitor"/>
    <property type="match status" value="1"/>
</dbReference>
<keyword evidence="14" id="KW-1185">Reference proteome</keyword>
<keyword evidence="8" id="KW-0547">Nucleotide-binding</keyword>
<sequence>MKYDRFYGCELVLYLEMELKCLRTFLKCALGWSEYLLLNKSVDNDDEVAVVSLGSLLCKIKDALFIFIRDFGSISQLENTSFVLVDIDRCFMLCGEIQKIFSRCKPTTRYHPIDSLDLLQIYDMLSRFDENNKVLGQQINRGYITFSDCLSKLASPMRDVHELMELINTVLENLTGILNCCDGNFHVRFTMEAFHVRLQNLKVKLRSLKSFICFAKFQVVEHSQLENLLIHAEIFTLKAMHFLYMFWDYIMYEMAQRSEDEVVEDDILIKSHEMLQKIMFVDPFVPEIHIQALLALKASGSTLSLEMKNKEIARDFVDSLSATLWILLANSDNTSFLVSVTDQMQILYYGLLFLRTLLTNQQENFDELHEEMKDFVGDLVNEAGTVVCLLCVNGVKDGFAKETNDAICDFLQKIKVIKPEVRNKYPVTSTPNFPKTNQLGFIDFLLENIKELANCKVNSITLEEDQIQVSEKDLVFLRSFLHKFVDQHEELQSLQSRVMEVAYKAEFVIDSLMVGNVECSPLLFETIVEEMKHIRIEAMQINESMKYNMVEVQKFTETSSFVRSQGSTSTMDEDVLKLDEETTAIIDRLTRGSMQMDVVTIVGMAGLGKTTLAKIVYNDPSIMYHFHIRSWCCVSQLYSKKDLLLQILHCITGKHCNTNLKEMNEDDLDVQLYRHLKGNRYLVVLDDLWGTEAWNELKNSFPEDANASRVLVTSRLQDLASEIKSNSISHALRLLTNDESWELLKMKLFVQERFSSAMHVLGKEIASNCKGLPLTIVIMAGILSTLEQDGWEEVLRSLSSESVSRTEQCRYTLELSYKHLPDYLKSCLLYFGLFPEDEFISTKRLVWLWIAEGFVQKTELKTLEEVAENYMMGLINRSLVMVEKRRSIGGVKICKIHDVIHEFSVAKAREENFLELLHGGNELFTFHEAGKVRRLCIYSDAKDFEEARLFCPRVRSLIYFGLDYDCRVYPSSFSHVFRIFRLLRVLDMYQIDVGDVFPTEIELLILLRFLSLGVSVKSIPPSISNLLYLETFLLRGFGGSNSSGLLPDTIWKMKKLRHLHTEHYRSFILPWSHNLENSCGLCHLQSISTIELRCNNMEKIMRLLPDIRKLKCRLSLSHSYSENISVGKCYGKSGWKCDRIFALDSLTRLESLRIYTWAVRDEFRIAFPVSLKKLSLSSFSWQWSEISSIGKLPNLEVLKLKFDSFEGKVWDMEEVEFPKLKYLGLEYLDIVNWTGNGEHFPCLEKLVLKHLRTLEEVPSCLSWISTLEVIEVQGCTKSIVDLVKKIEEEQKAFGNEGIKILIHDP</sequence>
<dbReference type="GO" id="GO:0009626">
    <property type="term" value="P:plant-type hypersensitive response"/>
    <property type="evidence" value="ECO:0007669"/>
    <property type="project" value="UniProtKB-KW"/>
</dbReference>
<keyword evidence="7" id="KW-0677">Repeat</keyword>
<reference evidence="13 14" key="1">
    <citation type="submission" date="2024-11" db="EMBL/GenBank/DDBJ databases">
        <title>A near-complete genome assembly of Cinchona calisaya.</title>
        <authorList>
            <person name="Lian D.C."/>
            <person name="Zhao X.W."/>
            <person name="Wei L."/>
        </authorList>
    </citation>
    <scope>NUCLEOTIDE SEQUENCE [LARGE SCALE GENOMIC DNA]</scope>
    <source>
        <tissue evidence="13">Nenye</tissue>
    </source>
</reference>
<evidence type="ECO:0000256" key="1">
    <source>
        <dbReference type="ARBA" id="ARBA00002074"/>
    </source>
</evidence>
<dbReference type="PRINTS" id="PR00364">
    <property type="entry name" value="DISEASERSIST"/>
</dbReference>
<evidence type="ECO:0000313" key="13">
    <source>
        <dbReference type="EMBL" id="KAL3499064.1"/>
    </source>
</evidence>
<dbReference type="SUPFAM" id="SSF52540">
    <property type="entry name" value="P-loop containing nucleoside triphosphate hydrolases"/>
    <property type="match status" value="1"/>
</dbReference>
<keyword evidence="6" id="KW-0381">Hypersensitive response</keyword>
<dbReference type="Gene3D" id="1.10.10.10">
    <property type="entry name" value="Winged helix-like DNA-binding domain superfamily/Winged helix DNA-binding domain"/>
    <property type="match status" value="1"/>
</dbReference>
<organism evidence="13 14">
    <name type="scientific">Cinchona calisaya</name>
    <dbReference type="NCBI Taxonomy" id="153742"/>
    <lineage>
        <taxon>Eukaryota</taxon>
        <taxon>Viridiplantae</taxon>
        <taxon>Streptophyta</taxon>
        <taxon>Embryophyta</taxon>
        <taxon>Tracheophyta</taxon>
        <taxon>Spermatophyta</taxon>
        <taxon>Magnoliopsida</taxon>
        <taxon>eudicotyledons</taxon>
        <taxon>Gunneridae</taxon>
        <taxon>Pentapetalae</taxon>
        <taxon>asterids</taxon>
        <taxon>lamiids</taxon>
        <taxon>Gentianales</taxon>
        <taxon>Rubiaceae</taxon>
        <taxon>Cinchonoideae</taxon>
        <taxon>Cinchoneae</taxon>
        <taxon>Cinchona</taxon>
    </lineage>
</organism>
<dbReference type="InterPro" id="IPR058922">
    <property type="entry name" value="WHD_DRP"/>
</dbReference>
<evidence type="ECO:0000256" key="5">
    <source>
        <dbReference type="ARBA" id="ARBA00022614"/>
    </source>
</evidence>